<dbReference type="GO" id="GO:0046872">
    <property type="term" value="F:metal ion binding"/>
    <property type="evidence" value="ECO:0007669"/>
    <property type="project" value="UniProtKB-KW"/>
</dbReference>
<dbReference type="EMBL" id="QKSB01000002">
    <property type="protein sequence ID" value="PZE18009.1"/>
    <property type="molecule type" value="Genomic_DNA"/>
</dbReference>
<feature type="signal peptide" evidence="5">
    <location>
        <begin position="1"/>
        <end position="18"/>
    </location>
</feature>
<gene>
    <name evidence="7" type="ORF">DNU06_05170</name>
</gene>
<evidence type="ECO:0000256" key="2">
    <source>
        <dbReference type="ARBA" id="ARBA00022729"/>
    </source>
</evidence>
<dbReference type="PANTHER" id="PTHR42754">
    <property type="entry name" value="ENDOGLUCANASE"/>
    <property type="match status" value="1"/>
</dbReference>
<sequence>MGVKILLLSIFCSSVLYAQPINERYQLGVQNTIFGSVIVLDSGYIVAGLNGMGTAFGWKGFFTKFDLNGDTLKMNEVSSDTMGFDFAFHTDLIRIKTNKFALLATLIMPNRQWGFQVNIIDSSATIELNSNIFNITDNTFYFVNRSVALLESNLDDSYTGLMSVANESSLTTNILLVNISNTGVLNWFKIIPAPNPNEFRLLIPRSIVQKSNGNYIIGGFIFKTSGPPNEERAHIRILEVDTIGNVIHTFTDTTHPMDLGGEGLTLTVDGDLIFGRLRGFWDTQYNGWSSNAQIVCLDSIYQEKWVIEYGDSLNIPAEYNEILPIENNEFVAVGTIYNLTGKAGSLMKFNEEGEVLWNRSYIKIPRLSNPNIVYGNHELYDVERTPDSGFVMVGEARNFANPNEPMGQLGWLVKTDKHGCLVPGCEEFDNPSPIDTSTVEPIDTVITPKPTPAPKIIVYPNPVQNELNIYFASESLALNATAALYSSNGQIVNQWPIANNFITYILDVSDLASGVYILKIINGAEVATQKVVVE</sequence>
<dbReference type="GO" id="GO:0016491">
    <property type="term" value="F:oxidoreductase activity"/>
    <property type="evidence" value="ECO:0007669"/>
    <property type="project" value="InterPro"/>
</dbReference>
<evidence type="ECO:0000256" key="4">
    <source>
        <dbReference type="ARBA" id="ARBA00023014"/>
    </source>
</evidence>
<evidence type="ECO:0000256" key="1">
    <source>
        <dbReference type="ARBA" id="ARBA00022723"/>
    </source>
</evidence>
<dbReference type="PANTHER" id="PTHR42754:SF1">
    <property type="entry name" value="LIPOPROTEIN"/>
    <property type="match status" value="1"/>
</dbReference>
<dbReference type="Proteomes" id="UP000249248">
    <property type="component" value="Unassembled WGS sequence"/>
</dbReference>
<dbReference type="RefSeq" id="WP_111062161.1">
    <property type="nucleotide sequence ID" value="NZ_JBHUCU010000002.1"/>
</dbReference>
<accession>A0A2W1N0E3</accession>
<organism evidence="7 8">
    <name type="scientific">Putridiphycobacter roseus</name>
    <dbReference type="NCBI Taxonomy" id="2219161"/>
    <lineage>
        <taxon>Bacteria</taxon>
        <taxon>Pseudomonadati</taxon>
        <taxon>Bacteroidota</taxon>
        <taxon>Flavobacteriia</taxon>
        <taxon>Flavobacteriales</taxon>
        <taxon>Crocinitomicaceae</taxon>
        <taxon>Putridiphycobacter</taxon>
    </lineage>
</organism>
<comment type="caution">
    <text evidence="7">The sequence shown here is derived from an EMBL/GenBank/DDBJ whole genome shotgun (WGS) entry which is preliminary data.</text>
</comment>
<dbReference type="NCBIfam" id="TIGR04183">
    <property type="entry name" value="Por_Secre_tail"/>
    <property type="match status" value="1"/>
</dbReference>
<dbReference type="InterPro" id="IPR026444">
    <property type="entry name" value="Secre_tail"/>
</dbReference>
<evidence type="ECO:0000313" key="7">
    <source>
        <dbReference type="EMBL" id="PZE18009.1"/>
    </source>
</evidence>
<evidence type="ECO:0000256" key="5">
    <source>
        <dbReference type="SAM" id="SignalP"/>
    </source>
</evidence>
<feature type="domain" description="4Fe-4S Mo/W bis-MGD-type" evidence="6">
    <location>
        <begin position="248"/>
        <end position="304"/>
    </location>
</feature>
<feature type="chain" id="PRO_5015986440" description="4Fe-4S Mo/W bis-MGD-type domain-containing protein" evidence="5">
    <location>
        <begin position="19"/>
        <end position="534"/>
    </location>
</feature>
<dbReference type="PROSITE" id="PS51669">
    <property type="entry name" value="4FE4S_MOW_BIS_MGD"/>
    <property type="match status" value="1"/>
</dbReference>
<dbReference type="AlphaFoldDB" id="A0A2W1N0E3"/>
<reference evidence="7 8" key="1">
    <citation type="submission" date="2018-06" db="EMBL/GenBank/DDBJ databases">
        <title>The draft genome sequence of Crocinitomix sp. SM1701.</title>
        <authorList>
            <person name="Zhang X."/>
        </authorList>
    </citation>
    <scope>NUCLEOTIDE SEQUENCE [LARGE SCALE GENOMIC DNA]</scope>
    <source>
        <strain evidence="7 8">SM1701</strain>
    </source>
</reference>
<evidence type="ECO:0000256" key="3">
    <source>
        <dbReference type="ARBA" id="ARBA00023004"/>
    </source>
</evidence>
<evidence type="ECO:0000259" key="6">
    <source>
        <dbReference type="PROSITE" id="PS51669"/>
    </source>
</evidence>
<keyword evidence="8" id="KW-1185">Reference proteome</keyword>
<dbReference type="GO" id="GO:0051536">
    <property type="term" value="F:iron-sulfur cluster binding"/>
    <property type="evidence" value="ECO:0007669"/>
    <property type="project" value="UniProtKB-KW"/>
</dbReference>
<dbReference type="OrthoDB" id="862563at2"/>
<keyword evidence="2 5" id="KW-0732">Signal</keyword>
<proteinExistence type="predicted"/>
<dbReference type="InterPro" id="IPR006963">
    <property type="entry name" value="Mopterin_OxRdtase_4Fe-4S_dom"/>
</dbReference>
<evidence type="ECO:0000313" key="8">
    <source>
        <dbReference type="Proteomes" id="UP000249248"/>
    </source>
</evidence>
<protein>
    <recommendedName>
        <fullName evidence="6">4Fe-4S Mo/W bis-MGD-type domain-containing protein</fullName>
    </recommendedName>
</protein>
<dbReference type="Pfam" id="PF18962">
    <property type="entry name" value="Por_Secre_tail"/>
    <property type="match status" value="1"/>
</dbReference>
<keyword evidence="1" id="KW-0479">Metal-binding</keyword>
<keyword evidence="4" id="KW-0411">Iron-sulfur</keyword>
<keyword evidence="3" id="KW-0408">Iron</keyword>
<name>A0A2W1N0E3_9FLAO</name>